<evidence type="ECO:0000313" key="8">
    <source>
        <dbReference type="Proteomes" id="UP000077266"/>
    </source>
</evidence>
<accession>A0A165F3L9</accession>
<evidence type="ECO:0000256" key="2">
    <source>
        <dbReference type="ARBA" id="ARBA00009160"/>
    </source>
</evidence>
<keyword evidence="4 6" id="KW-1133">Transmembrane helix</keyword>
<proteinExistence type="inferred from homology"/>
<evidence type="ECO:0000256" key="3">
    <source>
        <dbReference type="ARBA" id="ARBA00022692"/>
    </source>
</evidence>
<dbReference type="STRING" id="1314781.A0A165F3L9"/>
<protein>
    <recommendedName>
        <fullName evidence="9">FUN14-domain-containing protein</fullName>
    </recommendedName>
</protein>
<keyword evidence="8" id="KW-1185">Reference proteome</keyword>
<dbReference type="PANTHER" id="PTHR21346:SF10">
    <property type="entry name" value="TRANSMEMBRANE PROTEIN"/>
    <property type="match status" value="1"/>
</dbReference>
<keyword evidence="5 6" id="KW-0472">Membrane</keyword>
<comment type="similarity">
    <text evidence="2">Belongs to the FUN14 family.</text>
</comment>
<dbReference type="Proteomes" id="UP000077266">
    <property type="component" value="Unassembled WGS sequence"/>
</dbReference>
<evidence type="ECO:0000256" key="1">
    <source>
        <dbReference type="ARBA" id="ARBA00004370"/>
    </source>
</evidence>
<dbReference type="InterPro" id="IPR007014">
    <property type="entry name" value="FUN14"/>
</dbReference>
<feature type="transmembrane region" description="Helical" evidence="6">
    <location>
        <begin position="34"/>
        <end position="55"/>
    </location>
</feature>
<reference evidence="7 8" key="1">
    <citation type="journal article" date="2016" name="Mol. Biol. Evol.">
        <title>Comparative Genomics of Early-Diverging Mushroom-Forming Fungi Provides Insights into the Origins of Lignocellulose Decay Capabilities.</title>
        <authorList>
            <person name="Nagy L.G."/>
            <person name="Riley R."/>
            <person name="Tritt A."/>
            <person name="Adam C."/>
            <person name="Daum C."/>
            <person name="Floudas D."/>
            <person name="Sun H."/>
            <person name="Yadav J.S."/>
            <person name="Pangilinan J."/>
            <person name="Larsson K.H."/>
            <person name="Matsuura K."/>
            <person name="Barry K."/>
            <person name="Labutti K."/>
            <person name="Kuo R."/>
            <person name="Ohm R.A."/>
            <person name="Bhattacharya S.S."/>
            <person name="Shirouzu T."/>
            <person name="Yoshinaga Y."/>
            <person name="Martin F.M."/>
            <person name="Grigoriev I.V."/>
            <person name="Hibbett D.S."/>
        </authorList>
    </citation>
    <scope>NUCLEOTIDE SEQUENCE [LARGE SCALE GENOMIC DNA]</scope>
    <source>
        <strain evidence="7 8">HHB12029</strain>
    </source>
</reference>
<dbReference type="AlphaFoldDB" id="A0A165F3L9"/>
<sequence length="117" mass="12816">LPPPPQSSLAPIELSFGLVCGFCSGVFLKKGGKLIAFALGGVFVVLQYLSLNSFVRVDWQRIGSKFEHLFYRTDPLTGKTKPPTLGSLWTWLVNFLTTDFQPRATFLAGLALGIRLG</sequence>
<keyword evidence="3 6" id="KW-0812">Transmembrane</keyword>
<name>A0A165F3L9_EXIGL</name>
<dbReference type="GO" id="GO:0016020">
    <property type="term" value="C:membrane"/>
    <property type="evidence" value="ECO:0007669"/>
    <property type="project" value="UniProtKB-SubCell"/>
</dbReference>
<dbReference type="EMBL" id="KV426103">
    <property type="protein sequence ID" value="KZV88313.1"/>
    <property type="molecule type" value="Genomic_DNA"/>
</dbReference>
<evidence type="ECO:0000256" key="4">
    <source>
        <dbReference type="ARBA" id="ARBA00022989"/>
    </source>
</evidence>
<gene>
    <name evidence="7" type="ORF">EXIGLDRAFT_619611</name>
</gene>
<evidence type="ECO:0000256" key="6">
    <source>
        <dbReference type="SAM" id="Phobius"/>
    </source>
</evidence>
<evidence type="ECO:0000256" key="5">
    <source>
        <dbReference type="ARBA" id="ARBA00023136"/>
    </source>
</evidence>
<dbReference type="InParanoid" id="A0A165F3L9"/>
<evidence type="ECO:0008006" key="9">
    <source>
        <dbReference type="Google" id="ProtNLM"/>
    </source>
</evidence>
<dbReference type="PANTHER" id="PTHR21346">
    <property type="entry name" value="FUN14 DOMAIN CONTAINING"/>
    <property type="match status" value="1"/>
</dbReference>
<organism evidence="7 8">
    <name type="scientific">Exidia glandulosa HHB12029</name>
    <dbReference type="NCBI Taxonomy" id="1314781"/>
    <lineage>
        <taxon>Eukaryota</taxon>
        <taxon>Fungi</taxon>
        <taxon>Dikarya</taxon>
        <taxon>Basidiomycota</taxon>
        <taxon>Agaricomycotina</taxon>
        <taxon>Agaricomycetes</taxon>
        <taxon>Auriculariales</taxon>
        <taxon>Exidiaceae</taxon>
        <taxon>Exidia</taxon>
    </lineage>
</organism>
<comment type="subcellular location">
    <subcellularLocation>
        <location evidence="1">Membrane</location>
    </subcellularLocation>
</comment>
<dbReference type="Pfam" id="PF04930">
    <property type="entry name" value="FUN14"/>
    <property type="match status" value="1"/>
</dbReference>
<feature type="non-terminal residue" evidence="7">
    <location>
        <position position="1"/>
    </location>
</feature>
<evidence type="ECO:0000313" key="7">
    <source>
        <dbReference type="EMBL" id="KZV88313.1"/>
    </source>
</evidence>
<dbReference type="OrthoDB" id="163794at2759"/>